<protein>
    <recommendedName>
        <fullName evidence="3">Cell division protein FtsZ</fullName>
    </recommendedName>
</protein>
<organism evidence="1 2">
    <name type="scientific">Malaciobacter mytili LMG 24559</name>
    <dbReference type="NCBI Taxonomy" id="1032238"/>
    <lineage>
        <taxon>Bacteria</taxon>
        <taxon>Pseudomonadati</taxon>
        <taxon>Campylobacterota</taxon>
        <taxon>Epsilonproteobacteria</taxon>
        <taxon>Campylobacterales</taxon>
        <taxon>Arcobacteraceae</taxon>
        <taxon>Malaciobacter</taxon>
    </lineage>
</organism>
<evidence type="ECO:0000313" key="2">
    <source>
        <dbReference type="Proteomes" id="UP000290092"/>
    </source>
</evidence>
<dbReference type="EMBL" id="NXID01000046">
    <property type="protein sequence ID" value="RXK14968.1"/>
    <property type="molecule type" value="Genomic_DNA"/>
</dbReference>
<feature type="non-terminal residue" evidence="1">
    <location>
        <position position="1"/>
    </location>
</feature>
<dbReference type="RefSeq" id="WP_164968728.1">
    <property type="nucleotide sequence ID" value="NZ_NXID01000046.1"/>
</dbReference>
<sequence>PQTVERQQVQNTVVKPQTVERQQVQNTVVKPQTVERQQVQNIDPFANVIEENFDELSIF</sequence>
<evidence type="ECO:0000313" key="1">
    <source>
        <dbReference type="EMBL" id="RXK14968.1"/>
    </source>
</evidence>
<gene>
    <name evidence="1" type="ORF">CP985_10885</name>
</gene>
<reference evidence="1 2" key="1">
    <citation type="submission" date="2017-09" db="EMBL/GenBank/DDBJ databases">
        <title>Genomics of the genus Arcobacter.</title>
        <authorList>
            <person name="Perez-Cataluna A."/>
            <person name="Figueras M.J."/>
            <person name="Salas-Masso N."/>
        </authorList>
    </citation>
    <scope>NUCLEOTIDE SEQUENCE [LARGE SCALE GENOMIC DNA]</scope>
    <source>
        <strain evidence="1 2">CECT 7386</strain>
    </source>
</reference>
<dbReference type="Proteomes" id="UP000290092">
    <property type="component" value="Unassembled WGS sequence"/>
</dbReference>
<name>A0AAX2AGD8_9BACT</name>
<dbReference type="AlphaFoldDB" id="A0AAX2AGD8"/>
<proteinExistence type="predicted"/>
<evidence type="ECO:0008006" key="3">
    <source>
        <dbReference type="Google" id="ProtNLM"/>
    </source>
</evidence>
<comment type="caution">
    <text evidence="1">The sequence shown here is derived from an EMBL/GenBank/DDBJ whole genome shotgun (WGS) entry which is preliminary data.</text>
</comment>
<keyword evidence="2" id="KW-1185">Reference proteome</keyword>
<accession>A0AAX2AGD8</accession>